<protein>
    <submittedName>
        <fullName evidence="2">Nucleotidyltransferase domain-containing protein</fullName>
    </submittedName>
</protein>
<keyword evidence="3" id="KW-1185">Reference proteome</keyword>
<reference evidence="2" key="2">
    <citation type="submission" date="2023-03" db="EMBL/GenBank/DDBJ databases">
        <authorList>
            <person name="Zhang Z."/>
        </authorList>
    </citation>
    <scope>NUCLEOTIDE SEQUENCE</scope>
    <source>
        <strain evidence="2">DSA</strain>
    </source>
</reference>
<dbReference type="RefSeq" id="WP_304541988.1">
    <property type="nucleotide sequence ID" value="NZ_JARPTC010000008.1"/>
</dbReference>
<dbReference type="InterPro" id="IPR041633">
    <property type="entry name" value="Polbeta"/>
</dbReference>
<dbReference type="Gene3D" id="3.30.460.10">
    <property type="entry name" value="Beta Polymerase, domain 2"/>
    <property type="match status" value="1"/>
</dbReference>
<dbReference type="EMBL" id="JARPTC010000008">
    <property type="protein sequence ID" value="MDO7786874.1"/>
    <property type="molecule type" value="Genomic_DNA"/>
</dbReference>
<dbReference type="AlphaFoldDB" id="A0AAW7ZB24"/>
<dbReference type="Pfam" id="PF18765">
    <property type="entry name" value="Polbeta"/>
    <property type="match status" value="1"/>
</dbReference>
<evidence type="ECO:0000313" key="3">
    <source>
        <dbReference type="Proteomes" id="UP001172911"/>
    </source>
</evidence>
<evidence type="ECO:0000313" key="2">
    <source>
        <dbReference type="EMBL" id="MDO7786874.1"/>
    </source>
</evidence>
<dbReference type="CDD" id="cd05403">
    <property type="entry name" value="NT_KNTase_like"/>
    <property type="match status" value="1"/>
</dbReference>
<comment type="caution">
    <text evidence="2">The sequence shown here is derived from an EMBL/GenBank/DDBJ whole genome shotgun (WGS) entry which is preliminary data.</text>
</comment>
<dbReference type="PANTHER" id="PTHR43852:SF3">
    <property type="entry name" value="NUCLEOTIDYLTRANSFERASE"/>
    <property type="match status" value="1"/>
</dbReference>
<feature type="domain" description="Polymerase beta nucleotidyltransferase" evidence="1">
    <location>
        <begin position="7"/>
        <end position="97"/>
    </location>
</feature>
<dbReference type="PANTHER" id="PTHR43852">
    <property type="entry name" value="NUCLEOTIDYLTRANSFERASE"/>
    <property type="match status" value="1"/>
</dbReference>
<reference evidence="2" key="1">
    <citation type="journal article" date="2023" name="J. Hazard. Mater.">
        <title>Anaerobic biodegradation of pyrene and benzo[a]pyrene by a new sulfate-reducing Desulforamulus aquiferis strain DSA.</title>
        <authorList>
            <person name="Zhang Z."/>
            <person name="Sun J."/>
            <person name="Gong X."/>
            <person name="Wang C."/>
            <person name="Wang H."/>
        </authorList>
    </citation>
    <scope>NUCLEOTIDE SEQUENCE</scope>
    <source>
        <strain evidence="2">DSA</strain>
    </source>
</reference>
<proteinExistence type="predicted"/>
<organism evidence="2 3">
    <name type="scientific">Desulforamulus aquiferis</name>
    <dbReference type="NCBI Taxonomy" id="1397668"/>
    <lineage>
        <taxon>Bacteria</taxon>
        <taxon>Bacillati</taxon>
        <taxon>Bacillota</taxon>
        <taxon>Clostridia</taxon>
        <taxon>Eubacteriales</taxon>
        <taxon>Peptococcaceae</taxon>
        <taxon>Desulforamulus</taxon>
    </lineage>
</organism>
<name>A0AAW7ZB24_9FIRM</name>
<dbReference type="InterPro" id="IPR043519">
    <property type="entry name" value="NT_sf"/>
</dbReference>
<dbReference type="SUPFAM" id="SSF81301">
    <property type="entry name" value="Nucleotidyltransferase"/>
    <property type="match status" value="1"/>
</dbReference>
<sequence>MDKLIAVKQILSNYPDIIAVYLFGSYIEDKKRARDIDLAILTKDSAKSLVNIYMKLYPQLAELFSPLEVDLLFLKNASLALSLEIISKGKVIYCCNDDIRTDYEYYISGRYMDFSYHLETGYKELYESVKDDLGV</sequence>
<gene>
    <name evidence="2" type="ORF">P6N53_06525</name>
</gene>
<dbReference type="NCBIfam" id="NF047752">
    <property type="entry name" value="MntA_antitoxin"/>
    <property type="match status" value="1"/>
</dbReference>
<accession>A0AAW7ZB24</accession>
<evidence type="ECO:0000259" key="1">
    <source>
        <dbReference type="Pfam" id="PF18765"/>
    </source>
</evidence>
<dbReference type="InterPro" id="IPR052930">
    <property type="entry name" value="TA_antitoxin_MntA"/>
</dbReference>
<dbReference type="Proteomes" id="UP001172911">
    <property type="component" value="Unassembled WGS sequence"/>
</dbReference>